<protein>
    <submittedName>
        <fullName evidence="4">Pimeloyl-ACP methyl ester carboxylesterase</fullName>
    </submittedName>
</protein>
<dbReference type="RefSeq" id="WP_089972163.1">
    <property type="nucleotide sequence ID" value="NZ_FOCQ01000017.1"/>
</dbReference>
<dbReference type="InterPro" id="IPR002410">
    <property type="entry name" value="Peptidase_S33"/>
</dbReference>
<gene>
    <name evidence="4" type="ORF">SAMN05444955_11782</name>
</gene>
<evidence type="ECO:0000313" key="4">
    <source>
        <dbReference type="EMBL" id="SEN67768.1"/>
    </source>
</evidence>
<dbReference type="Proteomes" id="UP000199695">
    <property type="component" value="Unassembled WGS sequence"/>
</dbReference>
<dbReference type="SUPFAM" id="SSF53474">
    <property type="entry name" value="alpha/beta-Hydrolases"/>
    <property type="match status" value="1"/>
</dbReference>
<dbReference type="Gene3D" id="3.40.50.1820">
    <property type="entry name" value="alpha/beta hydrolase"/>
    <property type="match status" value="1"/>
</dbReference>
<dbReference type="InterPro" id="IPR050266">
    <property type="entry name" value="AB_hydrolase_sf"/>
</dbReference>
<keyword evidence="5" id="KW-1185">Reference proteome</keyword>
<evidence type="ECO:0000256" key="2">
    <source>
        <dbReference type="ARBA" id="ARBA00022801"/>
    </source>
</evidence>
<dbReference type="EMBL" id="FOCQ01000017">
    <property type="protein sequence ID" value="SEN67768.1"/>
    <property type="molecule type" value="Genomic_DNA"/>
</dbReference>
<comment type="similarity">
    <text evidence="1">Belongs to the peptidase S33 family.</text>
</comment>
<evidence type="ECO:0000256" key="1">
    <source>
        <dbReference type="ARBA" id="ARBA00010088"/>
    </source>
</evidence>
<dbReference type="InterPro" id="IPR000073">
    <property type="entry name" value="AB_hydrolase_1"/>
</dbReference>
<sequence length="340" mass="39162">MFKSRTPNHTDSQGNDVDGSIASIKRVKIGGVDQYILLRGIDRNNPILLFLHGGPGAAQIGFARHYQTDLEKHFLVVNWDQRGSGKSYSRKINPTSMNIEQFIQDTHELIQVLLHLFGHKKLFLAGHSWGSIIGAMTARRYPELIHAYIGIGQMVDARHSMLLSYQKLLTCARKKDNQKAIRQLNRIGHPPYDKIRSFSVYQKWLKKFGGSIRGGTFTKIFAKGFSSTEYTLNDWYRFRKGLRFSAQYLGEEILKANLLQEVPELKVPAYFCTGRHDCQAPWELQEQYFADLTAPAKQMIWFENSAHAPHFEEPFSFFIQCLRIKEEVLTPHLKRSLFLV</sequence>
<feature type="domain" description="AB hydrolase-1" evidence="3">
    <location>
        <begin position="46"/>
        <end position="314"/>
    </location>
</feature>
<name>A0A1H8IJ96_9BACL</name>
<dbReference type="GO" id="GO:0004177">
    <property type="term" value="F:aminopeptidase activity"/>
    <property type="evidence" value="ECO:0007669"/>
    <property type="project" value="UniProtKB-EC"/>
</dbReference>
<dbReference type="AlphaFoldDB" id="A0A1H8IJ96"/>
<organism evidence="4 5">
    <name type="scientific">Lihuaxuella thermophila</name>
    <dbReference type="NCBI Taxonomy" id="1173111"/>
    <lineage>
        <taxon>Bacteria</taxon>
        <taxon>Bacillati</taxon>
        <taxon>Bacillota</taxon>
        <taxon>Bacilli</taxon>
        <taxon>Bacillales</taxon>
        <taxon>Thermoactinomycetaceae</taxon>
        <taxon>Lihuaxuella</taxon>
    </lineage>
</organism>
<dbReference type="PRINTS" id="PR00793">
    <property type="entry name" value="PROAMNOPTASE"/>
</dbReference>
<keyword evidence="2" id="KW-0378">Hydrolase</keyword>
<dbReference type="PANTHER" id="PTHR43798:SF33">
    <property type="entry name" value="HYDROLASE, PUTATIVE (AFU_ORTHOLOGUE AFUA_2G14860)-RELATED"/>
    <property type="match status" value="1"/>
</dbReference>
<dbReference type="OrthoDB" id="53505at2"/>
<proteinExistence type="inferred from homology"/>
<dbReference type="GO" id="GO:0006508">
    <property type="term" value="P:proteolysis"/>
    <property type="evidence" value="ECO:0007669"/>
    <property type="project" value="InterPro"/>
</dbReference>
<dbReference type="GO" id="GO:0016020">
    <property type="term" value="C:membrane"/>
    <property type="evidence" value="ECO:0007669"/>
    <property type="project" value="TreeGrafter"/>
</dbReference>
<reference evidence="4 5" key="1">
    <citation type="submission" date="2016-10" db="EMBL/GenBank/DDBJ databases">
        <authorList>
            <person name="de Groot N.N."/>
        </authorList>
    </citation>
    <scope>NUCLEOTIDE SEQUENCE [LARGE SCALE GENOMIC DNA]</scope>
    <source>
        <strain evidence="4 5">DSM 46701</strain>
    </source>
</reference>
<evidence type="ECO:0000259" key="3">
    <source>
        <dbReference type="Pfam" id="PF00561"/>
    </source>
</evidence>
<accession>A0A1H8IJ96</accession>
<evidence type="ECO:0000313" key="5">
    <source>
        <dbReference type="Proteomes" id="UP000199695"/>
    </source>
</evidence>
<dbReference type="STRING" id="1173111.SAMN05444955_11782"/>
<dbReference type="InterPro" id="IPR029058">
    <property type="entry name" value="AB_hydrolase_fold"/>
</dbReference>
<dbReference type="Pfam" id="PF00561">
    <property type="entry name" value="Abhydrolase_1"/>
    <property type="match status" value="1"/>
</dbReference>
<dbReference type="PANTHER" id="PTHR43798">
    <property type="entry name" value="MONOACYLGLYCEROL LIPASE"/>
    <property type="match status" value="1"/>
</dbReference>